<evidence type="ECO:0000256" key="1">
    <source>
        <dbReference type="ARBA" id="ARBA00004651"/>
    </source>
</evidence>
<feature type="transmembrane region" description="Helical" evidence="8">
    <location>
        <begin position="305"/>
        <end position="337"/>
    </location>
</feature>
<dbReference type="AlphaFoldDB" id="A0A1Y9H1W5"/>
<accession>A0A1Y9H1W5</accession>
<evidence type="ECO:0000256" key="3">
    <source>
        <dbReference type="ARBA" id="ARBA00022692"/>
    </source>
</evidence>
<dbReference type="PANTHER" id="PTHR42643:SF41">
    <property type="entry name" value="IONOTROPIC RECEPTOR 20A-RELATED"/>
    <property type="match status" value="1"/>
</dbReference>
<protein>
    <recommendedName>
        <fullName evidence="12">Ionotropic glutamate receptor C-terminal domain-containing protein</fullName>
    </recommendedName>
</protein>
<keyword evidence="7" id="KW-0325">Glycoprotein</keyword>
<keyword evidence="4 8" id="KW-1133">Transmembrane helix</keyword>
<keyword evidence="6" id="KW-0675">Receptor</keyword>
<evidence type="ECO:0000256" key="4">
    <source>
        <dbReference type="ARBA" id="ARBA00022989"/>
    </source>
</evidence>
<evidence type="ECO:0000256" key="7">
    <source>
        <dbReference type="ARBA" id="ARBA00023180"/>
    </source>
</evidence>
<dbReference type="Proteomes" id="UP000075884">
    <property type="component" value="Unassembled WGS sequence"/>
</dbReference>
<keyword evidence="3 8" id="KW-0812">Transmembrane</keyword>
<evidence type="ECO:0000313" key="11">
    <source>
        <dbReference type="Proteomes" id="UP000075884"/>
    </source>
</evidence>
<keyword evidence="2" id="KW-1003">Cell membrane</keyword>
<keyword evidence="11" id="KW-1185">Reference proteome</keyword>
<evidence type="ECO:0000256" key="5">
    <source>
        <dbReference type="ARBA" id="ARBA00023136"/>
    </source>
</evidence>
<reference evidence="10" key="2">
    <citation type="submission" date="2020-05" db="UniProtKB">
        <authorList>
            <consortium name="EnsemblMetazoa"/>
        </authorList>
    </citation>
    <scope>IDENTIFICATION</scope>
    <source>
        <strain evidence="10">WRAIR2</strain>
    </source>
</reference>
<dbReference type="InterPro" id="IPR052192">
    <property type="entry name" value="Insect_Ionotropic_Sensory_Rcpt"/>
</dbReference>
<name>A0A1Y9H1W5_9DIPT</name>
<reference evidence="11" key="1">
    <citation type="submission" date="2013-03" db="EMBL/GenBank/DDBJ databases">
        <title>The Genome Sequence of Anopheles dirus WRAIR2.</title>
        <authorList>
            <consortium name="The Broad Institute Genomics Platform"/>
            <person name="Neafsey D.E."/>
            <person name="Walton C."/>
            <person name="Walker B."/>
            <person name="Young S.K."/>
            <person name="Zeng Q."/>
            <person name="Gargeya S."/>
            <person name="Fitzgerald M."/>
            <person name="Haas B."/>
            <person name="Abouelleil A."/>
            <person name="Allen A.W."/>
            <person name="Alvarado L."/>
            <person name="Arachchi H.M."/>
            <person name="Berlin A.M."/>
            <person name="Chapman S.B."/>
            <person name="Gainer-Dewar J."/>
            <person name="Goldberg J."/>
            <person name="Griggs A."/>
            <person name="Gujja S."/>
            <person name="Hansen M."/>
            <person name="Howarth C."/>
            <person name="Imamovic A."/>
            <person name="Ireland A."/>
            <person name="Larimer J."/>
            <person name="McCowan C."/>
            <person name="Murphy C."/>
            <person name="Pearson M."/>
            <person name="Poon T.W."/>
            <person name="Priest M."/>
            <person name="Roberts A."/>
            <person name="Saif S."/>
            <person name="Shea T."/>
            <person name="Sisk P."/>
            <person name="Sykes S."/>
            <person name="Wortman J."/>
            <person name="Nusbaum C."/>
            <person name="Birren B."/>
        </authorList>
    </citation>
    <scope>NUCLEOTIDE SEQUENCE [LARGE SCALE GENOMIC DNA]</scope>
    <source>
        <strain evidence="11">WRAIR2</strain>
    </source>
</reference>
<evidence type="ECO:0000256" key="9">
    <source>
        <dbReference type="SAM" id="SignalP"/>
    </source>
</evidence>
<comment type="subcellular location">
    <subcellularLocation>
        <location evidence="1">Cell membrane</location>
        <topology evidence="1">Multi-pass membrane protein</topology>
    </subcellularLocation>
</comment>
<evidence type="ECO:0000313" key="10">
    <source>
        <dbReference type="EnsemblMetazoa" id="ADIR015663-PA"/>
    </source>
</evidence>
<keyword evidence="5 8" id="KW-0472">Membrane</keyword>
<evidence type="ECO:0000256" key="8">
    <source>
        <dbReference type="SAM" id="Phobius"/>
    </source>
</evidence>
<keyword evidence="9" id="KW-0732">Signal</keyword>
<feature type="signal peptide" evidence="9">
    <location>
        <begin position="1"/>
        <end position="19"/>
    </location>
</feature>
<organism evidence="10 11">
    <name type="scientific">Anopheles dirus</name>
    <dbReference type="NCBI Taxonomy" id="7168"/>
    <lineage>
        <taxon>Eukaryota</taxon>
        <taxon>Metazoa</taxon>
        <taxon>Ecdysozoa</taxon>
        <taxon>Arthropoda</taxon>
        <taxon>Hexapoda</taxon>
        <taxon>Insecta</taxon>
        <taxon>Pterygota</taxon>
        <taxon>Neoptera</taxon>
        <taxon>Endopterygota</taxon>
        <taxon>Diptera</taxon>
        <taxon>Nematocera</taxon>
        <taxon>Culicoidea</taxon>
        <taxon>Culicidae</taxon>
        <taxon>Anophelinae</taxon>
        <taxon>Anopheles</taxon>
    </lineage>
</organism>
<sequence length="563" mass="65373">MFRSVFQVAFIYFALYASALERVTEVVTYVSQIASNLQNESTAAVFTCWLVQFTDNSTFTAVRGELAHRLSAHYISLLQSDHQEAHDSILQDPNMAVLLLGRKHIKLDDYIIHRWVAKIPVDCKTFVLFEHETERKLFQLGDYLAEMGVWNVVLIAMNEDAMFTFHFKPLRVSNYTGFPSAEVLFYDRLQTIQARYLSAGFTRNIYTQTLCEQIAGEDIFLFKIFAKTLNMTLLLDELNCFQNNSVYSCNSTLDSLDFMIDRYFFLRYNKFAVSCAMMEQIGIITPKGRPLSIWEILLKPFQQSVWWMIISIFVGYHLIEYIVPTLFTNNLVCLALFGFEKRQLRRTQYGEKAVSIALILIFFLLQCAYEAKIISYIIGTPRFPGATTIQALRDQNITVYYKNFDTAQMDKLDGLLAKYDKNEILFDGVTILDNRIVLNIEKHMNEVAGGKLMPYFILTENVFEMLPFYTFQPKSPYAPAFRLYQQRAFEAGLPFQWRQVDFRCLRFYRNTVLVNGLGKQSDDTIRKDKLQPLVLFFVLQWFIEVVVFAVEVLVGCFTKLGSR</sequence>
<dbReference type="STRING" id="7168.A0A1Y9H1W5"/>
<evidence type="ECO:0000256" key="2">
    <source>
        <dbReference type="ARBA" id="ARBA00022475"/>
    </source>
</evidence>
<evidence type="ECO:0000256" key="6">
    <source>
        <dbReference type="ARBA" id="ARBA00023170"/>
    </source>
</evidence>
<feature type="chain" id="PRO_5011966714" description="Ionotropic glutamate receptor C-terminal domain-containing protein" evidence="9">
    <location>
        <begin position="20"/>
        <end position="563"/>
    </location>
</feature>
<dbReference type="EnsemblMetazoa" id="ADIR015663-RA">
    <property type="protein sequence ID" value="ADIR015663-PA"/>
    <property type="gene ID" value="ADIR015663"/>
</dbReference>
<evidence type="ECO:0008006" key="12">
    <source>
        <dbReference type="Google" id="ProtNLM"/>
    </source>
</evidence>
<feature type="transmembrane region" description="Helical" evidence="8">
    <location>
        <begin position="533"/>
        <end position="557"/>
    </location>
</feature>
<dbReference type="PANTHER" id="PTHR42643">
    <property type="entry name" value="IONOTROPIC RECEPTOR 20A-RELATED"/>
    <property type="match status" value="1"/>
</dbReference>
<dbReference type="GO" id="GO:0005886">
    <property type="term" value="C:plasma membrane"/>
    <property type="evidence" value="ECO:0007669"/>
    <property type="project" value="UniProtKB-SubCell"/>
</dbReference>
<proteinExistence type="predicted"/>
<dbReference type="VEuPathDB" id="VectorBase:ADIR015663"/>